<protein>
    <submittedName>
        <fullName evidence="2">Uncharacterized protein</fullName>
    </submittedName>
</protein>
<dbReference type="EMBL" id="FN647789">
    <property type="protein sequence ID" value="CBN79534.1"/>
    <property type="molecule type" value="Genomic_DNA"/>
</dbReference>
<dbReference type="AlphaFoldDB" id="D8LCM1"/>
<feature type="signal peptide" evidence="1">
    <location>
        <begin position="1"/>
        <end position="30"/>
    </location>
</feature>
<evidence type="ECO:0000313" key="2">
    <source>
        <dbReference type="EMBL" id="CBN79534.1"/>
    </source>
</evidence>
<dbReference type="Proteomes" id="UP000002630">
    <property type="component" value="Linkage Group LG09"/>
</dbReference>
<organism evidence="2 3">
    <name type="scientific">Ectocarpus siliculosus</name>
    <name type="common">Brown alga</name>
    <name type="synonym">Conferva siliculosa</name>
    <dbReference type="NCBI Taxonomy" id="2880"/>
    <lineage>
        <taxon>Eukaryota</taxon>
        <taxon>Sar</taxon>
        <taxon>Stramenopiles</taxon>
        <taxon>Ochrophyta</taxon>
        <taxon>PX clade</taxon>
        <taxon>Phaeophyceae</taxon>
        <taxon>Ectocarpales</taxon>
        <taxon>Ectocarpaceae</taxon>
        <taxon>Ectocarpus</taxon>
    </lineage>
</organism>
<name>D8LCM1_ECTSI</name>
<gene>
    <name evidence="2" type="ORF">Esi_0011_0078</name>
</gene>
<keyword evidence="3" id="KW-1185">Reference proteome</keyword>
<evidence type="ECO:0000256" key="1">
    <source>
        <dbReference type="SAM" id="SignalP"/>
    </source>
</evidence>
<keyword evidence="1" id="KW-0732">Signal</keyword>
<dbReference type="EMBL" id="FN649734">
    <property type="protein sequence ID" value="CBN79534.1"/>
    <property type="molecule type" value="Genomic_DNA"/>
</dbReference>
<reference evidence="2 3" key="1">
    <citation type="journal article" date="2010" name="Nature">
        <title>The Ectocarpus genome and the independent evolution of multicellularity in brown algae.</title>
        <authorList>
            <person name="Cock J.M."/>
            <person name="Sterck L."/>
            <person name="Rouze P."/>
            <person name="Scornet D."/>
            <person name="Allen A.E."/>
            <person name="Amoutzias G."/>
            <person name="Anthouard V."/>
            <person name="Artiguenave F."/>
            <person name="Aury J.M."/>
            <person name="Badger J.H."/>
            <person name="Beszteri B."/>
            <person name="Billiau K."/>
            <person name="Bonnet E."/>
            <person name="Bothwell J.H."/>
            <person name="Bowler C."/>
            <person name="Boyen C."/>
            <person name="Brownlee C."/>
            <person name="Carrano C.J."/>
            <person name="Charrier B."/>
            <person name="Cho G.Y."/>
            <person name="Coelho S.M."/>
            <person name="Collen J."/>
            <person name="Corre E."/>
            <person name="Da Silva C."/>
            <person name="Delage L."/>
            <person name="Delaroque N."/>
            <person name="Dittami S.M."/>
            <person name="Doulbeau S."/>
            <person name="Elias M."/>
            <person name="Farnham G."/>
            <person name="Gachon C.M."/>
            <person name="Gschloessl B."/>
            <person name="Heesch S."/>
            <person name="Jabbari K."/>
            <person name="Jubin C."/>
            <person name="Kawai H."/>
            <person name="Kimura K."/>
            <person name="Kloareg B."/>
            <person name="Kupper F.C."/>
            <person name="Lang D."/>
            <person name="Le Bail A."/>
            <person name="Leblanc C."/>
            <person name="Lerouge P."/>
            <person name="Lohr M."/>
            <person name="Lopez P.J."/>
            <person name="Martens C."/>
            <person name="Maumus F."/>
            <person name="Michel G."/>
            <person name="Miranda-Saavedra D."/>
            <person name="Morales J."/>
            <person name="Moreau H."/>
            <person name="Motomura T."/>
            <person name="Nagasato C."/>
            <person name="Napoli C.A."/>
            <person name="Nelson D.R."/>
            <person name="Nyvall-Collen P."/>
            <person name="Peters A.F."/>
            <person name="Pommier C."/>
            <person name="Potin P."/>
            <person name="Poulain J."/>
            <person name="Quesneville H."/>
            <person name="Read B."/>
            <person name="Rensing S.A."/>
            <person name="Ritter A."/>
            <person name="Rousvoal S."/>
            <person name="Samanta M."/>
            <person name="Samson G."/>
            <person name="Schroeder D.C."/>
            <person name="Segurens B."/>
            <person name="Strittmatter M."/>
            <person name="Tonon T."/>
            <person name="Tregear J.W."/>
            <person name="Valentin K."/>
            <person name="von Dassow P."/>
            <person name="Yamagishi T."/>
            <person name="Van de Peer Y."/>
            <person name="Wincker P."/>
        </authorList>
    </citation>
    <scope>NUCLEOTIDE SEQUENCE [LARGE SCALE GENOMIC DNA]</scope>
    <source>
        <strain evidence="3">Ec32 / CCAP1310/4</strain>
    </source>
</reference>
<proteinExistence type="predicted"/>
<dbReference type="InParanoid" id="D8LCM1"/>
<sequence>MAACPLTVLLSSVHCALLCCLLLCVERSGSLHYTQERGSGGCKPQGKRFAYAHARPLSIPASSLITEGRQEEGSLLAIHVDTLGRVGVSTFVGGEGRGGTRLYINKTESNFVTRGGLVQHGEGEDLPAPLRTRQS</sequence>
<feature type="chain" id="PRO_5003116958" evidence="1">
    <location>
        <begin position="31"/>
        <end position="135"/>
    </location>
</feature>
<accession>D8LCM1</accession>
<evidence type="ECO:0000313" key="3">
    <source>
        <dbReference type="Proteomes" id="UP000002630"/>
    </source>
</evidence>